<keyword evidence="1" id="KW-0808">Transferase</keyword>
<dbReference type="WBParaSite" id="PSU_v2.g12702.t1">
    <property type="protein sequence ID" value="PSU_v2.g12702.t1"/>
    <property type="gene ID" value="PSU_v2.g12702"/>
</dbReference>
<name>A0A914XXM7_9BILA</name>
<organism evidence="5 6">
    <name type="scientific">Panagrolaimus superbus</name>
    <dbReference type="NCBI Taxonomy" id="310955"/>
    <lineage>
        <taxon>Eukaryota</taxon>
        <taxon>Metazoa</taxon>
        <taxon>Ecdysozoa</taxon>
        <taxon>Nematoda</taxon>
        <taxon>Chromadorea</taxon>
        <taxon>Rhabditida</taxon>
        <taxon>Tylenchina</taxon>
        <taxon>Panagrolaimomorpha</taxon>
        <taxon>Panagrolaimoidea</taxon>
        <taxon>Panagrolaimidae</taxon>
        <taxon>Panagrolaimus</taxon>
    </lineage>
</organism>
<evidence type="ECO:0000256" key="1">
    <source>
        <dbReference type="ARBA" id="ARBA00022679"/>
    </source>
</evidence>
<dbReference type="GO" id="GO:0008467">
    <property type="term" value="F:[heparan sulfate]-glucosamine 3-sulfotransferase activity"/>
    <property type="evidence" value="ECO:0007669"/>
    <property type="project" value="TreeGrafter"/>
</dbReference>
<dbReference type="InterPro" id="IPR027417">
    <property type="entry name" value="P-loop_NTPase"/>
</dbReference>
<proteinExistence type="predicted"/>
<feature type="chain" id="PRO_5037777883" evidence="4">
    <location>
        <begin position="27"/>
        <end position="85"/>
    </location>
</feature>
<dbReference type="Gene3D" id="3.40.50.300">
    <property type="entry name" value="P-loop containing nucleotide triphosphate hydrolases"/>
    <property type="match status" value="1"/>
</dbReference>
<evidence type="ECO:0000256" key="4">
    <source>
        <dbReference type="SAM" id="SignalP"/>
    </source>
</evidence>
<dbReference type="Proteomes" id="UP000887577">
    <property type="component" value="Unplaced"/>
</dbReference>
<dbReference type="InterPro" id="IPR037359">
    <property type="entry name" value="NST/OST"/>
</dbReference>
<dbReference type="PANTHER" id="PTHR10605:SF72">
    <property type="entry name" value="HEPARAN SULFATE 3-O SULFOTRANSFERASE-B, ISOFORM A"/>
    <property type="match status" value="1"/>
</dbReference>
<evidence type="ECO:0000313" key="6">
    <source>
        <dbReference type="WBParaSite" id="PSU_v2.g12702.t1"/>
    </source>
</evidence>
<feature type="active site" description="For sulfotransferase activity" evidence="2">
    <location>
        <position position="47"/>
    </location>
</feature>
<feature type="binding site" evidence="3">
    <location>
        <begin position="47"/>
        <end position="51"/>
    </location>
    <ligand>
        <name>3'-phosphoadenylyl sulfate</name>
        <dbReference type="ChEBI" id="CHEBI:58339"/>
    </ligand>
</feature>
<evidence type="ECO:0000256" key="2">
    <source>
        <dbReference type="PIRSR" id="PIRSR637359-1"/>
    </source>
</evidence>
<reference evidence="6" key="1">
    <citation type="submission" date="2022-11" db="UniProtKB">
        <authorList>
            <consortium name="WormBaseParasite"/>
        </authorList>
    </citation>
    <scope>IDENTIFICATION</scope>
</reference>
<protein>
    <submittedName>
        <fullName evidence="6">Sulfotransferase</fullName>
    </submittedName>
</protein>
<accession>A0A914XXM7</accession>
<evidence type="ECO:0000313" key="5">
    <source>
        <dbReference type="Proteomes" id="UP000887577"/>
    </source>
</evidence>
<dbReference type="SUPFAM" id="SSF52540">
    <property type="entry name" value="P-loop containing nucleoside triphosphate hydrolases"/>
    <property type="match status" value="1"/>
</dbReference>
<keyword evidence="4" id="KW-0732">Signal</keyword>
<evidence type="ECO:0000256" key="3">
    <source>
        <dbReference type="PIRSR" id="PIRSR637359-2"/>
    </source>
</evidence>
<sequence length="85" mass="9918">MQIHESPPILFILLISVFLFPMQCFSAPTPEILQKRFPDAIIIGVKKCGTRALLEFLKLNPRVKAPGPEVHFFDKHYDLGYEWYR</sequence>
<keyword evidence="5" id="KW-1185">Reference proteome</keyword>
<feature type="signal peptide" evidence="4">
    <location>
        <begin position="1"/>
        <end position="26"/>
    </location>
</feature>
<dbReference type="AlphaFoldDB" id="A0A914XXM7"/>
<dbReference type="PANTHER" id="PTHR10605">
    <property type="entry name" value="HEPARAN SULFATE SULFOTRANSFERASE"/>
    <property type="match status" value="1"/>
</dbReference>